<organism evidence="6 7">
    <name type="scientific">Xanthocytophaga agilis</name>
    <dbReference type="NCBI Taxonomy" id="3048010"/>
    <lineage>
        <taxon>Bacteria</taxon>
        <taxon>Pseudomonadati</taxon>
        <taxon>Bacteroidota</taxon>
        <taxon>Cytophagia</taxon>
        <taxon>Cytophagales</taxon>
        <taxon>Rhodocytophagaceae</taxon>
        <taxon>Xanthocytophaga</taxon>
    </lineage>
</organism>
<accession>A0AAE3R280</accession>
<dbReference type="Proteomes" id="UP001232063">
    <property type="component" value="Unassembled WGS sequence"/>
</dbReference>
<dbReference type="InterPro" id="IPR002293">
    <property type="entry name" value="AA/rel_permease1"/>
</dbReference>
<dbReference type="PANTHER" id="PTHR11785:SF512">
    <property type="entry name" value="SOBREMESA, ISOFORM B"/>
    <property type="match status" value="1"/>
</dbReference>
<feature type="transmembrane region" description="Helical" evidence="5">
    <location>
        <begin position="94"/>
        <end position="118"/>
    </location>
</feature>
<evidence type="ECO:0000256" key="1">
    <source>
        <dbReference type="ARBA" id="ARBA00004141"/>
    </source>
</evidence>
<dbReference type="GO" id="GO:0015179">
    <property type="term" value="F:L-amino acid transmembrane transporter activity"/>
    <property type="evidence" value="ECO:0007669"/>
    <property type="project" value="TreeGrafter"/>
</dbReference>
<name>A0AAE3R280_9BACT</name>
<dbReference type="EMBL" id="JASJOU010000005">
    <property type="protein sequence ID" value="MDJ1502496.1"/>
    <property type="molecule type" value="Genomic_DNA"/>
</dbReference>
<dbReference type="Pfam" id="PF13520">
    <property type="entry name" value="AA_permease_2"/>
    <property type="match status" value="1"/>
</dbReference>
<keyword evidence="2 5" id="KW-0812">Transmembrane</keyword>
<feature type="transmembrane region" description="Helical" evidence="5">
    <location>
        <begin position="46"/>
        <end position="66"/>
    </location>
</feature>
<keyword evidence="3 5" id="KW-1133">Transmembrane helix</keyword>
<feature type="transmembrane region" description="Helical" evidence="5">
    <location>
        <begin position="12"/>
        <end position="34"/>
    </location>
</feature>
<feature type="transmembrane region" description="Helical" evidence="5">
    <location>
        <begin position="450"/>
        <end position="467"/>
    </location>
</feature>
<evidence type="ECO:0000256" key="2">
    <source>
        <dbReference type="ARBA" id="ARBA00022692"/>
    </source>
</evidence>
<proteinExistence type="predicted"/>
<feature type="transmembrane region" description="Helical" evidence="5">
    <location>
        <begin position="149"/>
        <end position="167"/>
    </location>
</feature>
<dbReference type="Gene3D" id="1.20.1740.10">
    <property type="entry name" value="Amino acid/polyamine transporter I"/>
    <property type="match status" value="1"/>
</dbReference>
<evidence type="ECO:0000313" key="7">
    <source>
        <dbReference type="Proteomes" id="UP001232063"/>
    </source>
</evidence>
<feature type="transmembrane region" description="Helical" evidence="5">
    <location>
        <begin position="314"/>
        <end position="341"/>
    </location>
</feature>
<feature type="transmembrane region" description="Helical" evidence="5">
    <location>
        <begin position="223"/>
        <end position="241"/>
    </location>
</feature>
<dbReference type="GO" id="GO:0016020">
    <property type="term" value="C:membrane"/>
    <property type="evidence" value="ECO:0007669"/>
    <property type="project" value="UniProtKB-SubCell"/>
</dbReference>
<dbReference type="PANTHER" id="PTHR11785">
    <property type="entry name" value="AMINO ACID TRANSPORTER"/>
    <property type="match status" value="1"/>
</dbReference>
<keyword evidence="7" id="KW-1185">Reference proteome</keyword>
<feature type="transmembrane region" description="Helical" evidence="5">
    <location>
        <begin position="179"/>
        <end position="203"/>
    </location>
</feature>
<comment type="caution">
    <text evidence="6">The sequence shown here is derived from an EMBL/GenBank/DDBJ whole genome shotgun (WGS) entry which is preliminary data.</text>
</comment>
<reference evidence="6" key="1">
    <citation type="submission" date="2023-05" db="EMBL/GenBank/DDBJ databases">
        <authorList>
            <person name="Zhang X."/>
        </authorList>
    </citation>
    <scope>NUCLEOTIDE SEQUENCE</scope>
    <source>
        <strain evidence="6">BD1B2-1</strain>
    </source>
</reference>
<gene>
    <name evidence="6" type="ORF">QNI22_17645</name>
</gene>
<evidence type="ECO:0000313" key="6">
    <source>
        <dbReference type="EMBL" id="MDJ1502496.1"/>
    </source>
</evidence>
<comment type="subcellular location">
    <subcellularLocation>
        <location evidence="1">Membrane</location>
        <topology evidence="1">Multi-pass membrane protein</topology>
    </subcellularLocation>
</comment>
<evidence type="ECO:0000256" key="3">
    <source>
        <dbReference type="ARBA" id="ARBA00022989"/>
    </source>
</evidence>
<dbReference type="RefSeq" id="WP_314512575.1">
    <property type="nucleotide sequence ID" value="NZ_JASJOU010000005.1"/>
</dbReference>
<dbReference type="InterPro" id="IPR050598">
    <property type="entry name" value="AminoAcid_Transporter"/>
</dbReference>
<feature type="transmembrane region" description="Helical" evidence="5">
    <location>
        <begin position="389"/>
        <end position="410"/>
    </location>
</feature>
<dbReference type="AlphaFoldDB" id="A0AAE3R280"/>
<sequence length="476" mass="52196">MQTTTKTQGHLVRSLGLFSATVLVISSIIGSGIFKKVAPMSAELQSPGLVLFCWLLAGIVSLFGALSNAEVASLLADAGGEYVYFRTIYGRLFAFLYGWSCFAVIRSASIASIAYVFAQSLNSLWTLPTFSPEVSQLSLFGIFQPFDNIGVKLLAIILICSLTWVNYRGLRFGEGLSNIVTGTVVACIVLIVIAGLTVGGGSFANIQTPAPTYVSRSWTDPSLINILFTAMLAAFWGYEGWSSVGYMGGEIKNPNRNIPLALTFGVLGVILIYLVVNFTYLYVLPVTDFIQIHESKNTIAAVAVVKHFWGTTGALLVSVLILIATFGCTNTTALMASRLYYKMANQGLFFRKADYIHPVYNTPSYSLLIQAFWASMLVLSGSFDQLTDMLIFASFIFYGATTLGVFVLRYKMPDTPRPYKVIGYPVIPALFILFCIVLIVNTLIERPREAGIGLFLILTGLPFYFYWTRNNKSTSV</sequence>
<evidence type="ECO:0000256" key="4">
    <source>
        <dbReference type="ARBA" id="ARBA00023136"/>
    </source>
</evidence>
<feature type="transmembrane region" description="Helical" evidence="5">
    <location>
        <begin position="362"/>
        <end position="383"/>
    </location>
</feature>
<evidence type="ECO:0000256" key="5">
    <source>
        <dbReference type="SAM" id="Phobius"/>
    </source>
</evidence>
<protein>
    <submittedName>
        <fullName evidence="6">Amino acid permease</fullName>
    </submittedName>
</protein>
<feature type="transmembrane region" description="Helical" evidence="5">
    <location>
        <begin position="261"/>
        <end position="283"/>
    </location>
</feature>
<dbReference type="PIRSF" id="PIRSF006060">
    <property type="entry name" value="AA_transporter"/>
    <property type="match status" value="1"/>
</dbReference>
<feature type="transmembrane region" description="Helical" evidence="5">
    <location>
        <begin position="422"/>
        <end position="444"/>
    </location>
</feature>
<keyword evidence="4 5" id="KW-0472">Membrane</keyword>